<sequence length="787" mass="86307">MLRHSIVRLSRAGTEIRECLYYLYAEVPAESLTYRTDSPSSQQNRPLPPVLSDIPVLTGVEENIEAGEQDDKEELEFPHDLLPSLDFSSELNIWESSLGAEISSEEEKHEQVNPLLAGLQHHMEVCQPLVVLDTRPYDCNPVHTDPEPSPWPNITSPHPVTQPLSRPPSKELDRELQEAFQECEEQMASLGILGVTETLATTSEDVEGLWGKTGEDPVNRTESSSLARGEVQPAQSSEGHGNAGTHGRSYPANSQKDTDGFSFRNYILGISSKVKGSDAEMQDAVVTNRAVRPPQKDHRPPLDSQHTPKESCSSKMPHNVVEAETKGQRNICTTDIEISSPEGQAGGKEALFLEAVSSTTPCGLLTGPDCLDHSVVSLEAAEEGGEGDMKHKGGLASEHIIFSQPEGSVGGVSSAETEMCPPTDVAESLLKPQYWSEQIPTITESLCIEKDHSSQCWQEQQNAADLPPSAPSERSSSRTNGELRTEGNRNVISVEAQPSVDGTCEESSITQEEKTRIHVIPLPQTTSARTSIKQESNDIQQVAPECGTFEARTAKASSEYQVPVHKGKQAMSSVGLHVCDYSGSKNKMHFEDVKNLPVLATDFDSLPPLTVRESLQHPVVETSYIFQDFLNNNKAEISTSVADRKDEPPSQRPPGGEPGIKDLRINLNDDNSNLKKNTLDSKSMDETHSELLQCTSNKNQNDEEYLALTQNAICEPDHLKVQPLPDNVLNLLGAEEESDKLPVESELPLSLPAEVQQLKLQLPPTQTLSLPPNWMDQHFVDVTPQIP</sequence>
<evidence type="ECO:0000256" key="1">
    <source>
        <dbReference type="SAM" id="MobiDB-lite"/>
    </source>
</evidence>
<feature type="region of interest" description="Disordered" evidence="1">
    <location>
        <begin position="458"/>
        <end position="492"/>
    </location>
</feature>
<comment type="caution">
    <text evidence="2">The sequence shown here is derived from an EMBL/GenBank/DDBJ whole genome shotgun (WGS) entry which is preliminary data.</text>
</comment>
<feature type="compositionally biased region" description="Basic and acidic residues" evidence="1">
    <location>
        <begin position="294"/>
        <end position="309"/>
    </location>
</feature>
<dbReference type="AlphaFoldDB" id="A0A5C6PIL6"/>
<feature type="compositionally biased region" description="Polar residues" evidence="1">
    <location>
        <begin position="152"/>
        <end position="164"/>
    </location>
</feature>
<accession>A0A5C6PIL6</accession>
<protein>
    <submittedName>
        <fullName evidence="2">Uncharacterized protein</fullName>
    </submittedName>
</protein>
<organism evidence="2 3">
    <name type="scientific">Takifugu flavidus</name>
    <name type="common">sansaifugu</name>
    <dbReference type="NCBI Taxonomy" id="433684"/>
    <lineage>
        <taxon>Eukaryota</taxon>
        <taxon>Metazoa</taxon>
        <taxon>Chordata</taxon>
        <taxon>Craniata</taxon>
        <taxon>Vertebrata</taxon>
        <taxon>Euteleostomi</taxon>
        <taxon>Actinopterygii</taxon>
        <taxon>Neopterygii</taxon>
        <taxon>Teleostei</taxon>
        <taxon>Neoteleostei</taxon>
        <taxon>Acanthomorphata</taxon>
        <taxon>Eupercaria</taxon>
        <taxon>Tetraodontiformes</taxon>
        <taxon>Tetradontoidea</taxon>
        <taxon>Tetraodontidae</taxon>
        <taxon>Takifugu</taxon>
    </lineage>
</organism>
<feature type="region of interest" description="Disordered" evidence="1">
    <location>
        <begin position="287"/>
        <end position="316"/>
    </location>
</feature>
<dbReference type="Proteomes" id="UP000324091">
    <property type="component" value="Chromosome 11"/>
</dbReference>
<dbReference type="EMBL" id="RHFK02000003">
    <property type="protein sequence ID" value="TWW78709.1"/>
    <property type="molecule type" value="Genomic_DNA"/>
</dbReference>
<evidence type="ECO:0000313" key="3">
    <source>
        <dbReference type="Proteomes" id="UP000324091"/>
    </source>
</evidence>
<feature type="region of interest" description="Disordered" evidence="1">
    <location>
        <begin position="208"/>
        <end position="258"/>
    </location>
</feature>
<reference evidence="2 3" key="1">
    <citation type="submission" date="2019-04" db="EMBL/GenBank/DDBJ databases">
        <title>Chromosome genome assembly for Takifugu flavidus.</title>
        <authorList>
            <person name="Xiao S."/>
        </authorList>
    </citation>
    <scope>NUCLEOTIDE SEQUENCE [LARGE SCALE GENOMIC DNA]</scope>
    <source>
        <strain evidence="2">HTHZ2018</strain>
        <tissue evidence="2">Muscle</tissue>
    </source>
</reference>
<proteinExistence type="predicted"/>
<keyword evidence="3" id="KW-1185">Reference proteome</keyword>
<feature type="region of interest" description="Disordered" evidence="1">
    <location>
        <begin position="143"/>
        <end position="169"/>
    </location>
</feature>
<gene>
    <name evidence="2" type="ORF">D4764_11G0008300</name>
</gene>
<name>A0A5C6PIL6_9TELE</name>
<feature type="region of interest" description="Disordered" evidence="1">
    <location>
        <begin position="638"/>
        <end position="673"/>
    </location>
</feature>
<evidence type="ECO:0000313" key="2">
    <source>
        <dbReference type="EMBL" id="TWW78709.1"/>
    </source>
</evidence>